<reference evidence="1 2" key="1">
    <citation type="submission" date="2016-10" db="EMBL/GenBank/DDBJ databases">
        <authorList>
            <person name="de Groot N.N."/>
        </authorList>
    </citation>
    <scope>NUCLEOTIDE SEQUENCE [LARGE SCALE GENOMIC DNA]</scope>
    <source>
        <strain evidence="1 2">CPCC 201259</strain>
    </source>
</reference>
<dbReference type="AlphaFoldDB" id="A0A1I5LP28"/>
<dbReference type="Proteomes" id="UP000199398">
    <property type="component" value="Unassembled WGS sequence"/>
</dbReference>
<protein>
    <submittedName>
        <fullName evidence="1">Uncharacterized protein</fullName>
    </submittedName>
</protein>
<organism evidence="1 2">
    <name type="scientific">Saccharopolyspora antimicrobica</name>
    <dbReference type="NCBI Taxonomy" id="455193"/>
    <lineage>
        <taxon>Bacteria</taxon>
        <taxon>Bacillati</taxon>
        <taxon>Actinomycetota</taxon>
        <taxon>Actinomycetes</taxon>
        <taxon>Pseudonocardiales</taxon>
        <taxon>Pseudonocardiaceae</taxon>
        <taxon>Saccharopolyspora</taxon>
    </lineage>
</organism>
<sequence length="75" mass="7758">MLARVEGPLGACGDDGLGGIAMQADQVGARVIARHQEHLFRTAGTGPPLADDDSDPPLMRRTTIGLIECGCRAAS</sequence>
<dbReference type="RefSeq" id="WP_170210400.1">
    <property type="nucleotide sequence ID" value="NZ_FOUP01000032.1"/>
</dbReference>
<dbReference type="EMBL" id="FOUP01000032">
    <property type="protein sequence ID" value="SFO98962.1"/>
    <property type="molecule type" value="Genomic_DNA"/>
</dbReference>
<name>A0A1I5LP28_9PSEU</name>
<proteinExistence type="predicted"/>
<evidence type="ECO:0000313" key="2">
    <source>
        <dbReference type="Proteomes" id="UP000199398"/>
    </source>
</evidence>
<dbReference type="STRING" id="455193.SAMN05421805_13214"/>
<accession>A0A1I5LP28</accession>
<evidence type="ECO:0000313" key="1">
    <source>
        <dbReference type="EMBL" id="SFO98962.1"/>
    </source>
</evidence>
<gene>
    <name evidence="1" type="ORF">SAMN05421805_13214</name>
</gene>